<evidence type="ECO:0000256" key="8">
    <source>
        <dbReference type="ARBA" id="ARBA00023128"/>
    </source>
</evidence>
<proteinExistence type="inferred from homology"/>
<dbReference type="Pfam" id="PF03446">
    <property type="entry name" value="NAD_binding_2"/>
    <property type="match status" value="1"/>
</dbReference>
<evidence type="ECO:0000256" key="1">
    <source>
        <dbReference type="ARBA" id="ARBA00004173"/>
    </source>
</evidence>
<evidence type="ECO:0000256" key="4">
    <source>
        <dbReference type="ARBA" id="ARBA00022456"/>
    </source>
</evidence>
<keyword evidence="5" id="KW-0809">Transit peptide</keyword>
<evidence type="ECO:0000256" key="11">
    <source>
        <dbReference type="SAM" id="MobiDB-lite"/>
    </source>
</evidence>
<reference evidence="14" key="1">
    <citation type="submission" date="2025-08" db="UniProtKB">
        <authorList>
            <consortium name="Ensembl"/>
        </authorList>
    </citation>
    <scope>IDENTIFICATION</scope>
</reference>
<dbReference type="GO" id="GO:0051287">
    <property type="term" value="F:NAD binding"/>
    <property type="evidence" value="ECO:0007669"/>
    <property type="project" value="InterPro"/>
</dbReference>
<dbReference type="GO" id="GO:0006574">
    <property type="term" value="P:L-valine catabolic process"/>
    <property type="evidence" value="ECO:0007669"/>
    <property type="project" value="UniProtKB-UniPathway"/>
</dbReference>
<evidence type="ECO:0000256" key="9">
    <source>
        <dbReference type="ARBA" id="ARBA00049197"/>
    </source>
</evidence>
<feature type="domain" description="6-phosphogluconate dehydrogenase NADP-binding" evidence="12">
    <location>
        <begin position="254"/>
        <end position="412"/>
    </location>
</feature>
<dbReference type="InterPro" id="IPR002204">
    <property type="entry name" value="3-OH-isobutyrate_DH-rel_CS"/>
</dbReference>
<evidence type="ECO:0000256" key="3">
    <source>
        <dbReference type="ARBA" id="ARBA00006013"/>
    </source>
</evidence>
<dbReference type="PANTHER" id="PTHR22981:SF7">
    <property type="entry name" value="3-HYDROXYISOBUTYRATE DEHYDROGENASE, MITOCHONDRIAL"/>
    <property type="match status" value="1"/>
</dbReference>
<comment type="similarity">
    <text evidence="3">Belongs to the HIBADH-related family. 3-hydroxyisobutyrate dehydrogenase subfamily.</text>
</comment>
<keyword evidence="6 10" id="KW-0560">Oxidoreductase</keyword>
<feature type="compositionally biased region" description="Polar residues" evidence="11">
    <location>
        <begin position="30"/>
        <end position="43"/>
    </location>
</feature>
<dbReference type="GO" id="GO:0050661">
    <property type="term" value="F:NADP binding"/>
    <property type="evidence" value="ECO:0007669"/>
    <property type="project" value="InterPro"/>
</dbReference>
<dbReference type="UniPathway" id="UPA00362"/>
<sequence>MRKGPFSSQPGHHEHHTVFMLQGQATYHTKSRVASASNNTLFTTKPGPRLGRLSQATPQPRAWGGPTRLAARPAPGKGKRLRGPMPQRGPLPPFRERPWHRRQRREVLERRRGQWSRVTTASCATPVRCPGACPAPAPPRSWHRSAERARRGRHRAAGGAGRSRGGGCAATGCAPPCASRGWLRRLPLAGRWRCRAGRRRGGWRLAGGQSAPGRSMAAAVVLGGPAGWWRWHRGVRAARAAMVCSRAMASKTPVGFIGLGNMGNPMAKNLIKHGYPVIAYDVFPEACKEFQDLGAQVTDSPADVAERADRIITMLPSSPNAIEVYTGANGILKKVKKGSLLIDSSTIDPSVSKELAKAVEKMGAVFMDAPVSGGVGAARAGNLTFMVGGVEQEFDAAKELLICMGSNVVYCGEVGTGQAAKICNNMLLAISMIGTAETMNLGIRLGLDPKLLAKILNMSSGRCWSSDTYNPVPGVMEGVPSANNYQGGFGTTLMAKDLGLAQISATNTKTPVPLGSQAHQIYRMMCAKGYALKDFSAVFQFLREEESL</sequence>
<dbReference type="PROSITE" id="PS00895">
    <property type="entry name" value="3_HYDROXYISOBUT_DH"/>
    <property type="match status" value="1"/>
</dbReference>
<evidence type="ECO:0000259" key="13">
    <source>
        <dbReference type="Pfam" id="PF14833"/>
    </source>
</evidence>
<keyword evidence="15" id="KW-1185">Reference proteome</keyword>
<organism evidence="14 15">
    <name type="scientific">Phasianus colchicus</name>
    <name type="common">Common pheasant</name>
    <dbReference type="NCBI Taxonomy" id="9054"/>
    <lineage>
        <taxon>Eukaryota</taxon>
        <taxon>Metazoa</taxon>
        <taxon>Chordata</taxon>
        <taxon>Craniata</taxon>
        <taxon>Vertebrata</taxon>
        <taxon>Euteleostomi</taxon>
        <taxon>Archelosauria</taxon>
        <taxon>Archosauria</taxon>
        <taxon>Dinosauria</taxon>
        <taxon>Saurischia</taxon>
        <taxon>Theropoda</taxon>
        <taxon>Coelurosauria</taxon>
        <taxon>Aves</taxon>
        <taxon>Neognathae</taxon>
        <taxon>Galloanserae</taxon>
        <taxon>Galliformes</taxon>
        <taxon>Phasianidae</taxon>
        <taxon>Phasianinae</taxon>
        <taxon>Phasianus</taxon>
    </lineage>
</organism>
<comment type="subcellular location">
    <subcellularLocation>
        <location evidence="1">Mitochondrion</location>
    </subcellularLocation>
</comment>
<feature type="domain" description="3-hydroxyisobutyrate dehydrogenase-like NAD-binding" evidence="13">
    <location>
        <begin position="415"/>
        <end position="541"/>
    </location>
</feature>
<dbReference type="InterPro" id="IPR006115">
    <property type="entry name" value="6PGDH_NADP-bd"/>
</dbReference>
<dbReference type="AlphaFoldDB" id="A0A669P9J7"/>
<evidence type="ECO:0000256" key="2">
    <source>
        <dbReference type="ARBA" id="ARBA00005109"/>
    </source>
</evidence>
<keyword evidence="4 10" id="KW-0101">Branched-chain amino acid catabolism</keyword>
<dbReference type="InterPro" id="IPR008927">
    <property type="entry name" value="6-PGluconate_DH-like_C_sf"/>
</dbReference>
<dbReference type="Gene3D" id="1.10.1040.10">
    <property type="entry name" value="N-(1-d-carboxylethyl)-l-norvaline Dehydrogenase, domain 2"/>
    <property type="match status" value="1"/>
</dbReference>
<dbReference type="GO" id="GO:0008442">
    <property type="term" value="F:3-hydroxyisobutyrate dehydrogenase activity"/>
    <property type="evidence" value="ECO:0007669"/>
    <property type="project" value="UniProtKB-EC"/>
</dbReference>
<dbReference type="InterPro" id="IPR011548">
    <property type="entry name" value="HIBADH"/>
</dbReference>
<dbReference type="Ensembl" id="ENSPCLT00000004185.1">
    <property type="protein sequence ID" value="ENSPCLP00000003038.1"/>
    <property type="gene ID" value="ENSPCLG00000002598.1"/>
</dbReference>
<name>A0A669P9J7_PHACC</name>
<dbReference type="EC" id="1.1.1.31" evidence="10"/>
<reference evidence="14" key="2">
    <citation type="submission" date="2025-09" db="UniProtKB">
        <authorList>
            <consortium name="Ensembl"/>
        </authorList>
    </citation>
    <scope>IDENTIFICATION</scope>
</reference>
<evidence type="ECO:0000256" key="10">
    <source>
        <dbReference type="RuleBase" id="RU910714"/>
    </source>
</evidence>
<dbReference type="FunFam" id="1.10.1040.10:FF:000006">
    <property type="entry name" value="3-hydroxyisobutyrate dehydrogenase"/>
    <property type="match status" value="1"/>
</dbReference>
<evidence type="ECO:0000259" key="12">
    <source>
        <dbReference type="Pfam" id="PF03446"/>
    </source>
</evidence>
<dbReference type="Proteomes" id="UP000472261">
    <property type="component" value="Unplaced"/>
</dbReference>
<dbReference type="InterPro" id="IPR036291">
    <property type="entry name" value="NAD(P)-bd_dom_sf"/>
</dbReference>
<dbReference type="GO" id="GO:0005739">
    <property type="term" value="C:mitochondrion"/>
    <property type="evidence" value="ECO:0007669"/>
    <property type="project" value="UniProtKB-SubCell"/>
</dbReference>
<dbReference type="InterPro" id="IPR029154">
    <property type="entry name" value="HIBADH-like_NADP-bd"/>
</dbReference>
<keyword evidence="8" id="KW-0496">Mitochondrion</keyword>
<dbReference type="FunFam" id="3.40.50.720:FF:000119">
    <property type="entry name" value="3-hydroxyisobutyrate dehydrogenase"/>
    <property type="match status" value="1"/>
</dbReference>
<dbReference type="Pfam" id="PF14833">
    <property type="entry name" value="NAD_binding_11"/>
    <property type="match status" value="1"/>
</dbReference>
<dbReference type="InterPro" id="IPR013328">
    <property type="entry name" value="6PGD_dom2"/>
</dbReference>
<comment type="catalytic activity">
    <reaction evidence="9 10">
        <text>3-hydroxy-2-methylpropanoate + NAD(+) = 2-methyl-3-oxopropanoate + NADH + H(+)</text>
        <dbReference type="Rhea" id="RHEA:17681"/>
        <dbReference type="ChEBI" id="CHEBI:11805"/>
        <dbReference type="ChEBI" id="CHEBI:15378"/>
        <dbReference type="ChEBI" id="CHEBI:57540"/>
        <dbReference type="ChEBI" id="CHEBI:57700"/>
        <dbReference type="ChEBI" id="CHEBI:57945"/>
        <dbReference type="EC" id="1.1.1.31"/>
    </reaction>
</comment>
<feature type="region of interest" description="Disordered" evidence="11">
    <location>
        <begin position="30"/>
        <end position="102"/>
    </location>
</feature>
<keyword evidence="7 10" id="KW-0520">NAD</keyword>
<protein>
    <recommendedName>
        <fullName evidence="10">3-hydroxyisobutyrate dehydrogenase</fullName>
        <shortName evidence="10">HIBADH</shortName>
        <ecNumber evidence="10">1.1.1.31</ecNumber>
    </recommendedName>
</protein>
<accession>A0A669P9J7</accession>
<dbReference type="SUPFAM" id="SSF48179">
    <property type="entry name" value="6-phosphogluconate dehydrogenase C-terminal domain-like"/>
    <property type="match status" value="1"/>
</dbReference>
<dbReference type="PANTHER" id="PTHR22981">
    <property type="entry name" value="3-HYDROXYISOBUTYRATE DEHYDROGENASE-RELATED"/>
    <property type="match status" value="1"/>
</dbReference>
<evidence type="ECO:0000256" key="6">
    <source>
        <dbReference type="ARBA" id="ARBA00023002"/>
    </source>
</evidence>
<comment type="pathway">
    <text evidence="2 10">Amino-acid degradation; L-valine degradation.</text>
</comment>
<evidence type="ECO:0000256" key="5">
    <source>
        <dbReference type="ARBA" id="ARBA00022946"/>
    </source>
</evidence>
<dbReference type="SUPFAM" id="SSF51735">
    <property type="entry name" value="NAD(P)-binding Rossmann-fold domains"/>
    <property type="match status" value="1"/>
</dbReference>
<dbReference type="Gene3D" id="3.40.50.720">
    <property type="entry name" value="NAD(P)-binding Rossmann-like Domain"/>
    <property type="match status" value="1"/>
</dbReference>
<evidence type="ECO:0000313" key="15">
    <source>
        <dbReference type="Proteomes" id="UP000472261"/>
    </source>
</evidence>
<dbReference type="NCBIfam" id="TIGR01692">
    <property type="entry name" value="HIBADH"/>
    <property type="match status" value="1"/>
</dbReference>
<evidence type="ECO:0000256" key="7">
    <source>
        <dbReference type="ARBA" id="ARBA00023027"/>
    </source>
</evidence>
<evidence type="ECO:0000313" key="14">
    <source>
        <dbReference type="Ensembl" id="ENSPCLP00000003038.1"/>
    </source>
</evidence>